<dbReference type="AlphaFoldDB" id="A0A380CVS5"/>
<evidence type="ECO:0000256" key="1">
    <source>
        <dbReference type="SAM" id="SignalP"/>
    </source>
</evidence>
<evidence type="ECO:0000313" key="2">
    <source>
        <dbReference type="EMBL" id="SUJ30548.1"/>
    </source>
</evidence>
<organism evidence="2 3">
    <name type="scientific">Sphingobacterium spiritivorum</name>
    <name type="common">Flavobacterium spiritivorum</name>
    <dbReference type="NCBI Taxonomy" id="258"/>
    <lineage>
        <taxon>Bacteria</taxon>
        <taxon>Pseudomonadati</taxon>
        <taxon>Bacteroidota</taxon>
        <taxon>Sphingobacteriia</taxon>
        <taxon>Sphingobacteriales</taxon>
        <taxon>Sphingobacteriaceae</taxon>
        <taxon>Sphingobacterium</taxon>
    </lineage>
</organism>
<keyword evidence="1" id="KW-0732">Signal</keyword>
<gene>
    <name evidence="2" type="ORF">NCTC11388_04795</name>
</gene>
<name>A0A380CVS5_SPHSI</name>
<accession>A0A380CVS5</accession>
<feature type="chain" id="PRO_5016764728" description="KWG Leptospira" evidence="1">
    <location>
        <begin position="19"/>
        <end position="362"/>
    </location>
</feature>
<protein>
    <recommendedName>
        <fullName evidence="4">KWG Leptospira</fullName>
    </recommendedName>
</protein>
<sequence length="362" mass="41671">MKYLLFLIFISLCYPLNAQNSSGPVAEAAEFKSMKLHLAKITLKDWPYMIPFQQGKKWGYLDQRTIKITVPALANTLYLFKPEGYIGTFNDYKNDLFYTLTLDEEGKLRTHSEQVAELVMPPQQYGRSSNPNIKSIPSENGYTGFEYKIVANDIIEITAYSDLYASYNAKEPKLIPLWIDGKVYAIAGKTTSDPHVTHFGIIASDGKSLAGFDFEYQKLIPVGGVKDTTSSWFLIQPIGDRDTKYSYINHKGEYRLKDSLSSRMYNWVYQSSQQHYPYYMPVKTTVGYVLTEQRIIDTYELKYINTLPKGYKLEYMDYMNTKAYSKESPDITRQTAKVFIVVSLDDKSCYMDLEGKIYTPQQ</sequence>
<dbReference type="EMBL" id="UGYW01000002">
    <property type="protein sequence ID" value="SUJ30548.1"/>
    <property type="molecule type" value="Genomic_DNA"/>
</dbReference>
<dbReference type="Proteomes" id="UP000254893">
    <property type="component" value="Unassembled WGS sequence"/>
</dbReference>
<feature type="signal peptide" evidence="1">
    <location>
        <begin position="1"/>
        <end position="18"/>
    </location>
</feature>
<reference evidence="2 3" key="1">
    <citation type="submission" date="2018-06" db="EMBL/GenBank/DDBJ databases">
        <authorList>
            <consortium name="Pathogen Informatics"/>
            <person name="Doyle S."/>
        </authorList>
    </citation>
    <scope>NUCLEOTIDE SEQUENCE [LARGE SCALE GENOMIC DNA]</scope>
    <source>
        <strain evidence="2 3">NCTC11388</strain>
    </source>
</reference>
<evidence type="ECO:0000313" key="3">
    <source>
        <dbReference type="Proteomes" id="UP000254893"/>
    </source>
</evidence>
<evidence type="ECO:0008006" key="4">
    <source>
        <dbReference type="Google" id="ProtNLM"/>
    </source>
</evidence>
<proteinExistence type="predicted"/>